<dbReference type="Proteomes" id="UP000305067">
    <property type="component" value="Unassembled WGS sequence"/>
</dbReference>
<sequence length="1048" mass="116748">MFPRGDDADEKGEKPRRLTKRQQTVLQDFVEILLGADAKNADEISLGLGNKPKFEDDGDMPNVDEKHQVAGAEVFRRFNKRMHNLDKELRNFANASRQLGSSIGLLSSASILRKRLAQVLYLFHSNASDLFPKKVQKREQPAGDPGISKLRRYRKRLNHKTPHLVQQPVIDDNLDAEHFPRELDALSKDIGEFLECLNEFPEFTDEAIHQSIEAFQGDLKYWANCLEEYTGQFKYPAVQRYIHDLTTEMGEHIDNITSTMKIFIEIGVPTIRFAQKHGTNNLLNLSTVATFFSAVTATTLQFSYELDDDSNAAVAVNVFWFSSLVFSIAAAVNSLLGLTWKQAMYRSPFNRTPWWVMIWIKRSPLVFLVMSVASFSIGLVCFSYASHQAEITSIITSVLTAITSFGLLAVSTWFASERWVYLRHGGQRWLADILDDMAFQMAHNPAMKATHRALDRLAASVAPLKNRILTAASSCWPRRADIDSESSDDLESGAGGSSPMLPLSFEPSSSPTKPGSPIRFRNCEHGSGTLTFGGSEPRQSLDAMASFSSPPGSPIPGAPPNTPLTGPSRGMQLWRNALNVVKVHSSMIPSSSRSPPMRKRTMSSTMSASRTVRSRVATEDLGPKLMVSRVAGLVRRLNCLETTQDLAVHTALVRHLQFSPNGRYLATSSWDRTSRILAVDEHFSAHRVLAHAKGFVGQVAWSPDGELLLTRLNRGVKVWTKDGVCKRTIDRKRAVHSVTWFPGGEAFMSVELDSLVKLDLSGKILDEFQFKRMHLHDVAVTIDGERLLCVGSLVESDKGLRPWKSRPENRLIVYNMITKCCENQTPVINDVRDITLSKDGLSALVSYENKAPPQLWRLELLKDRDTSLPAGRLTLRHSYMPETPVDFAGPSYFGGKDDSLVLCAAKSGDIHIWDTESGSLLRHIRSQTLGGELTGIAWNPAVEDPYMFATGCHDGTVRIWTKPSVVDDAMNADSISPSDSPTRNGMDSSPISRTESPVDFHSRMLHDSPIPEQRESYFEEGDPPLNDSGTPRSRRHSQVEDAPETTRL</sequence>
<dbReference type="InterPro" id="IPR036322">
    <property type="entry name" value="WD40_repeat_dom_sf"/>
</dbReference>
<feature type="compositionally biased region" description="Low complexity" evidence="4">
    <location>
        <begin position="602"/>
        <end position="611"/>
    </location>
</feature>
<evidence type="ECO:0000256" key="3">
    <source>
        <dbReference type="PROSITE-ProRule" id="PRU00221"/>
    </source>
</evidence>
<keyword evidence="5" id="KW-0812">Transmembrane</keyword>
<name>A0A5C3QUZ0_9AGAR</name>
<dbReference type="Gene3D" id="2.130.10.10">
    <property type="entry name" value="YVTN repeat-like/Quinoprotein amine dehydrogenase"/>
    <property type="match status" value="2"/>
</dbReference>
<dbReference type="AlphaFoldDB" id="A0A5C3QUZ0"/>
<feature type="compositionally biased region" description="Basic and acidic residues" evidence="4">
    <location>
        <begin position="1"/>
        <end position="16"/>
    </location>
</feature>
<dbReference type="STRING" id="1884261.A0A5C3QUZ0"/>
<dbReference type="SMART" id="SM00320">
    <property type="entry name" value="WD40"/>
    <property type="match status" value="5"/>
</dbReference>
<dbReference type="InterPro" id="IPR051350">
    <property type="entry name" value="WD_repeat-ST_regulator"/>
</dbReference>
<evidence type="ECO:0000256" key="4">
    <source>
        <dbReference type="SAM" id="MobiDB-lite"/>
    </source>
</evidence>
<feature type="transmembrane region" description="Helical" evidence="5">
    <location>
        <begin position="365"/>
        <end position="385"/>
    </location>
</feature>
<feature type="region of interest" description="Disordered" evidence="4">
    <location>
        <begin position="480"/>
        <end position="570"/>
    </location>
</feature>
<evidence type="ECO:0000256" key="1">
    <source>
        <dbReference type="ARBA" id="ARBA00022574"/>
    </source>
</evidence>
<dbReference type="PANTHER" id="PTHR22838">
    <property type="entry name" value="WD REPEAT PROTEIN 26-RELATED"/>
    <property type="match status" value="1"/>
</dbReference>
<dbReference type="InterPro" id="IPR015943">
    <property type="entry name" value="WD40/YVTN_repeat-like_dom_sf"/>
</dbReference>
<keyword evidence="2" id="KW-0677">Repeat</keyword>
<protein>
    <recommendedName>
        <fullName evidence="8">WD40 repeat-like protein</fullName>
    </recommendedName>
</protein>
<feature type="region of interest" description="Disordered" evidence="4">
    <location>
        <begin position="585"/>
        <end position="611"/>
    </location>
</feature>
<gene>
    <name evidence="6" type="ORF">BDV98DRAFT_543715</name>
</gene>
<feature type="compositionally biased region" description="Polar residues" evidence="4">
    <location>
        <begin position="973"/>
        <end position="995"/>
    </location>
</feature>
<evidence type="ECO:0008006" key="8">
    <source>
        <dbReference type="Google" id="ProtNLM"/>
    </source>
</evidence>
<dbReference type="PROSITE" id="PS50082">
    <property type="entry name" value="WD_REPEATS_2"/>
    <property type="match status" value="1"/>
</dbReference>
<feature type="transmembrane region" description="Helical" evidence="5">
    <location>
        <begin position="314"/>
        <end position="336"/>
    </location>
</feature>
<feature type="compositionally biased region" description="Basic and acidic residues" evidence="4">
    <location>
        <begin position="996"/>
        <end position="1006"/>
    </location>
</feature>
<dbReference type="GO" id="GO:0043161">
    <property type="term" value="P:proteasome-mediated ubiquitin-dependent protein catabolic process"/>
    <property type="evidence" value="ECO:0007669"/>
    <property type="project" value="TreeGrafter"/>
</dbReference>
<organism evidence="6 7">
    <name type="scientific">Pterulicium gracile</name>
    <dbReference type="NCBI Taxonomy" id="1884261"/>
    <lineage>
        <taxon>Eukaryota</taxon>
        <taxon>Fungi</taxon>
        <taxon>Dikarya</taxon>
        <taxon>Basidiomycota</taxon>
        <taxon>Agaricomycotina</taxon>
        <taxon>Agaricomycetes</taxon>
        <taxon>Agaricomycetidae</taxon>
        <taxon>Agaricales</taxon>
        <taxon>Pleurotineae</taxon>
        <taxon>Pterulaceae</taxon>
        <taxon>Pterulicium</taxon>
    </lineage>
</organism>
<feature type="transmembrane region" description="Helical" evidence="5">
    <location>
        <begin position="282"/>
        <end position="302"/>
    </location>
</feature>
<keyword evidence="5" id="KW-0472">Membrane</keyword>
<dbReference type="OrthoDB" id="972532at2759"/>
<evidence type="ECO:0000313" key="6">
    <source>
        <dbReference type="EMBL" id="TFL04650.1"/>
    </source>
</evidence>
<evidence type="ECO:0000256" key="5">
    <source>
        <dbReference type="SAM" id="Phobius"/>
    </source>
</evidence>
<dbReference type="Pfam" id="PF00400">
    <property type="entry name" value="WD40"/>
    <property type="match status" value="3"/>
</dbReference>
<reference evidence="6 7" key="1">
    <citation type="journal article" date="2019" name="Nat. Ecol. Evol.">
        <title>Megaphylogeny resolves global patterns of mushroom evolution.</title>
        <authorList>
            <person name="Varga T."/>
            <person name="Krizsan K."/>
            <person name="Foldi C."/>
            <person name="Dima B."/>
            <person name="Sanchez-Garcia M."/>
            <person name="Sanchez-Ramirez S."/>
            <person name="Szollosi G.J."/>
            <person name="Szarkandi J.G."/>
            <person name="Papp V."/>
            <person name="Albert L."/>
            <person name="Andreopoulos W."/>
            <person name="Angelini C."/>
            <person name="Antonin V."/>
            <person name="Barry K.W."/>
            <person name="Bougher N.L."/>
            <person name="Buchanan P."/>
            <person name="Buyck B."/>
            <person name="Bense V."/>
            <person name="Catcheside P."/>
            <person name="Chovatia M."/>
            <person name="Cooper J."/>
            <person name="Damon W."/>
            <person name="Desjardin D."/>
            <person name="Finy P."/>
            <person name="Geml J."/>
            <person name="Haridas S."/>
            <person name="Hughes K."/>
            <person name="Justo A."/>
            <person name="Karasinski D."/>
            <person name="Kautmanova I."/>
            <person name="Kiss B."/>
            <person name="Kocsube S."/>
            <person name="Kotiranta H."/>
            <person name="LaButti K.M."/>
            <person name="Lechner B.E."/>
            <person name="Liimatainen K."/>
            <person name="Lipzen A."/>
            <person name="Lukacs Z."/>
            <person name="Mihaltcheva S."/>
            <person name="Morgado L.N."/>
            <person name="Niskanen T."/>
            <person name="Noordeloos M.E."/>
            <person name="Ohm R.A."/>
            <person name="Ortiz-Santana B."/>
            <person name="Ovrebo C."/>
            <person name="Racz N."/>
            <person name="Riley R."/>
            <person name="Savchenko A."/>
            <person name="Shiryaev A."/>
            <person name="Soop K."/>
            <person name="Spirin V."/>
            <person name="Szebenyi C."/>
            <person name="Tomsovsky M."/>
            <person name="Tulloss R.E."/>
            <person name="Uehling J."/>
            <person name="Grigoriev I.V."/>
            <person name="Vagvolgyi C."/>
            <person name="Papp T."/>
            <person name="Martin F.M."/>
            <person name="Miettinen O."/>
            <person name="Hibbett D.S."/>
            <person name="Nagy L.G."/>
        </authorList>
    </citation>
    <scope>NUCLEOTIDE SEQUENCE [LARGE SCALE GENOMIC DNA]</scope>
    <source>
        <strain evidence="6 7">CBS 309.79</strain>
    </source>
</reference>
<feature type="compositionally biased region" description="Pro residues" evidence="4">
    <location>
        <begin position="551"/>
        <end position="562"/>
    </location>
</feature>
<dbReference type="InterPro" id="IPR001680">
    <property type="entry name" value="WD40_rpt"/>
</dbReference>
<evidence type="ECO:0000256" key="2">
    <source>
        <dbReference type="ARBA" id="ARBA00022737"/>
    </source>
</evidence>
<dbReference type="EMBL" id="ML178818">
    <property type="protein sequence ID" value="TFL04650.1"/>
    <property type="molecule type" value="Genomic_DNA"/>
</dbReference>
<feature type="compositionally biased region" description="Low complexity" evidence="4">
    <location>
        <begin position="585"/>
        <end position="595"/>
    </location>
</feature>
<dbReference type="PANTHER" id="PTHR22838:SF0">
    <property type="entry name" value="WD REPEAT-CONTAINING PROTEIN 26"/>
    <property type="match status" value="1"/>
</dbReference>
<keyword evidence="5" id="KW-1133">Transmembrane helix</keyword>
<feature type="repeat" description="WD" evidence="3">
    <location>
        <begin position="646"/>
        <end position="676"/>
    </location>
</feature>
<keyword evidence="1 3" id="KW-0853">WD repeat</keyword>
<evidence type="ECO:0000313" key="7">
    <source>
        <dbReference type="Proteomes" id="UP000305067"/>
    </source>
</evidence>
<dbReference type="SUPFAM" id="SSF50978">
    <property type="entry name" value="WD40 repeat-like"/>
    <property type="match status" value="1"/>
</dbReference>
<feature type="transmembrane region" description="Helical" evidence="5">
    <location>
        <begin position="391"/>
        <end position="415"/>
    </location>
</feature>
<dbReference type="GO" id="GO:0034657">
    <property type="term" value="C:GID complex"/>
    <property type="evidence" value="ECO:0007669"/>
    <property type="project" value="TreeGrafter"/>
</dbReference>
<feature type="region of interest" description="Disordered" evidence="4">
    <location>
        <begin position="969"/>
        <end position="1048"/>
    </location>
</feature>
<accession>A0A5C3QUZ0</accession>
<feature type="region of interest" description="Disordered" evidence="4">
    <location>
        <begin position="1"/>
        <end position="20"/>
    </location>
</feature>
<proteinExistence type="predicted"/>
<keyword evidence="7" id="KW-1185">Reference proteome</keyword>